<sequence length="63" mass="7475">MDEIIKKKISYKLRGRKKQARTKLLISRAMSGKPKTEQHKKAISESMKRYWQLINTTLRNEKG</sequence>
<comment type="caution">
    <text evidence="1">The sequence shown here is derived from an EMBL/GenBank/DDBJ whole genome shotgun (WGS) entry which is preliminary data.</text>
</comment>
<evidence type="ECO:0000313" key="1">
    <source>
        <dbReference type="EMBL" id="EXZ45904.1"/>
    </source>
</evidence>
<reference evidence="1 2" key="1">
    <citation type="submission" date="2014-02" db="EMBL/GenBank/DDBJ databases">
        <authorList>
            <person name="Sears C."/>
            <person name="Carroll K."/>
            <person name="Sack B.R."/>
            <person name="Qadri F."/>
            <person name="Myers L.L."/>
            <person name="Chung G.-T."/>
            <person name="Escheverria P."/>
            <person name="Fraser C.M."/>
            <person name="Sadzewicz L."/>
            <person name="Shefchek K.A."/>
            <person name="Tallon L."/>
            <person name="Das S.P."/>
            <person name="Daugherty S."/>
            <person name="Mongodin E.F."/>
        </authorList>
    </citation>
    <scope>NUCLEOTIDE SEQUENCE [LARGE SCALE GENOMIC DNA]</scope>
    <source>
        <strain evidence="1 2">2-F-2 #4</strain>
    </source>
</reference>
<dbReference type="PATRIC" id="fig|1339280.3.peg.865"/>
<name>A0A016AG29_BACFG</name>
<dbReference type="RefSeq" id="WP_032569940.1">
    <property type="nucleotide sequence ID" value="NZ_JGDM01000016.1"/>
</dbReference>
<dbReference type="AlphaFoldDB" id="A0A016AG29"/>
<protein>
    <submittedName>
        <fullName evidence="1">Uncharacterized protein</fullName>
    </submittedName>
</protein>
<organism evidence="1 2">
    <name type="scientific">Bacteroides fragilis str. 2-F-2 #4</name>
    <dbReference type="NCBI Taxonomy" id="1339280"/>
    <lineage>
        <taxon>Bacteria</taxon>
        <taxon>Pseudomonadati</taxon>
        <taxon>Bacteroidota</taxon>
        <taxon>Bacteroidia</taxon>
        <taxon>Bacteroidales</taxon>
        <taxon>Bacteroidaceae</taxon>
        <taxon>Bacteroides</taxon>
    </lineage>
</organism>
<evidence type="ECO:0000313" key="2">
    <source>
        <dbReference type="Proteomes" id="UP000022272"/>
    </source>
</evidence>
<proteinExistence type="predicted"/>
<dbReference type="Proteomes" id="UP000022272">
    <property type="component" value="Unassembled WGS sequence"/>
</dbReference>
<accession>A0A016AG29</accession>
<gene>
    <name evidence="1" type="ORF">M076_0895</name>
</gene>
<dbReference type="EMBL" id="JGDM01000016">
    <property type="protein sequence ID" value="EXZ45904.1"/>
    <property type="molecule type" value="Genomic_DNA"/>
</dbReference>